<organism evidence="3">
    <name type="scientific">Noctiluca scintillans</name>
    <name type="common">Sea sparkle</name>
    <name type="synonym">Red tide dinoflagellate</name>
    <dbReference type="NCBI Taxonomy" id="2966"/>
    <lineage>
        <taxon>Eukaryota</taxon>
        <taxon>Sar</taxon>
        <taxon>Alveolata</taxon>
        <taxon>Dinophyceae</taxon>
        <taxon>Noctilucales</taxon>
        <taxon>Noctilucaceae</taxon>
        <taxon>Noctiluca</taxon>
    </lineage>
</organism>
<dbReference type="GO" id="GO:0051082">
    <property type="term" value="F:unfolded protein binding"/>
    <property type="evidence" value="ECO:0007669"/>
    <property type="project" value="TreeGrafter"/>
</dbReference>
<dbReference type="Pfam" id="PF00069">
    <property type="entry name" value="Pkinase"/>
    <property type="match status" value="1"/>
</dbReference>
<dbReference type="PANTHER" id="PTHR13954:SF6">
    <property type="entry name" value="NON-SPECIFIC SERINE_THREONINE PROTEIN KINASE"/>
    <property type="match status" value="1"/>
</dbReference>
<gene>
    <name evidence="3" type="ORF">NSCI0253_LOCUS33864</name>
</gene>
<dbReference type="PROSITE" id="PS50011">
    <property type="entry name" value="PROTEIN_KINASE_DOM"/>
    <property type="match status" value="1"/>
</dbReference>
<dbReference type="GO" id="GO:0005524">
    <property type="term" value="F:ATP binding"/>
    <property type="evidence" value="ECO:0007669"/>
    <property type="project" value="InterPro"/>
</dbReference>
<dbReference type="SUPFAM" id="SSF56112">
    <property type="entry name" value="Protein kinase-like (PK-like)"/>
    <property type="match status" value="1"/>
</dbReference>
<dbReference type="InterPro" id="IPR011009">
    <property type="entry name" value="Kinase-like_dom_sf"/>
</dbReference>
<dbReference type="PANTHER" id="PTHR13954">
    <property type="entry name" value="IRE1-RELATED"/>
    <property type="match status" value="1"/>
</dbReference>
<feature type="region of interest" description="Disordered" evidence="1">
    <location>
        <begin position="430"/>
        <end position="506"/>
    </location>
</feature>
<dbReference type="GO" id="GO:0004521">
    <property type="term" value="F:RNA endonuclease activity"/>
    <property type="evidence" value="ECO:0007669"/>
    <property type="project" value="InterPro"/>
</dbReference>
<evidence type="ECO:0000313" key="3">
    <source>
        <dbReference type="EMBL" id="CAD8859510.1"/>
    </source>
</evidence>
<dbReference type="EMBL" id="HBFQ01047532">
    <property type="protein sequence ID" value="CAD8859510.1"/>
    <property type="molecule type" value="Transcribed_RNA"/>
</dbReference>
<feature type="compositionally biased region" description="Basic and acidic residues" evidence="1">
    <location>
        <begin position="430"/>
        <end position="442"/>
    </location>
</feature>
<dbReference type="InterPro" id="IPR045133">
    <property type="entry name" value="IRE1/2-like"/>
</dbReference>
<protein>
    <recommendedName>
        <fullName evidence="2">Protein kinase domain-containing protein</fullName>
    </recommendedName>
</protein>
<evidence type="ECO:0000259" key="2">
    <source>
        <dbReference type="PROSITE" id="PS50011"/>
    </source>
</evidence>
<dbReference type="GO" id="GO:0036498">
    <property type="term" value="P:IRE1-mediated unfolded protein response"/>
    <property type="evidence" value="ECO:0007669"/>
    <property type="project" value="TreeGrafter"/>
</dbReference>
<accession>A0A7S1FDQ0</accession>
<reference evidence="3" key="1">
    <citation type="submission" date="2021-01" db="EMBL/GenBank/DDBJ databases">
        <authorList>
            <person name="Corre E."/>
            <person name="Pelletier E."/>
            <person name="Niang G."/>
            <person name="Scheremetjew M."/>
            <person name="Finn R."/>
            <person name="Kale V."/>
            <person name="Holt S."/>
            <person name="Cochrane G."/>
            <person name="Meng A."/>
            <person name="Brown T."/>
            <person name="Cohen L."/>
        </authorList>
    </citation>
    <scope>NUCLEOTIDE SEQUENCE</scope>
</reference>
<dbReference type="AlphaFoldDB" id="A0A7S1FDQ0"/>
<sequence length="506" mass="55753">MEGDFCEFFIQTGTCPIIGCALRHGEPRTADTDSAGRRAAHLSRSAVGWWLAGTNRDLLVSSKAVAVHAVDGRSALVSGRLFHGRFTQEGMLRCHVKVMSTKKTSSDIVNRVVDETRRWISFCEESPGQRNVAFALRTNGATAVVAMPMWPCTLQTYVTRCLSFSLQIEAKPSVVSQVLCWATQLVTQLNWLHSHELSHLCVGPPNIRVDDDGLSLGDFLAKATLFTAMRGARLDPDWWMWYPKEVLRDRSLDLQDLQIAARVDAWQLGVTLFFLLTDNHLLHETTSKKICQNIVRDNPPDWSKLERLPLFSDLIARLTTTLPTERLLPADALRHPVFWSVADVASFKSTHAVKNGTLMDSWLSHVPALTTSRTTLPAPPRAAKPREALSMTELTSHICGAVLSSPTVLDVNLGRFQGACTTLAARDRGIRGAAKDQPRAEADDLGGSRGSRSPSSLSEGHALQGPPSAPRNRSTREENVSSREPTAEVQGSRRTRPSARLRSSKN</sequence>
<dbReference type="GO" id="GO:0004674">
    <property type="term" value="F:protein serine/threonine kinase activity"/>
    <property type="evidence" value="ECO:0007669"/>
    <property type="project" value="InterPro"/>
</dbReference>
<feature type="compositionally biased region" description="Basic residues" evidence="1">
    <location>
        <begin position="493"/>
        <end position="506"/>
    </location>
</feature>
<dbReference type="Gene3D" id="1.10.510.10">
    <property type="entry name" value="Transferase(Phosphotransferase) domain 1"/>
    <property type="match status" value="1"/>
</dbReference>
<feature type="domain" description="Protein kinase" evidence="2">
    <location>
        <begin position="36"/>
        <end position="338"/>
    </location>
</feature>
<dbReference type="GO" id="GO:1990604">
    <property type="term" value="C:IRE1-TRAF2-ASK1 complex"/>
    <property type="evidence" value="ECO:0007669"/>
    <property type="project" value="TreeGrafter"/>
</dbReference>
<dbReference type="InterPro" id="IPR000719">
    <property type="entry name" value="Prot_kinase_dom"/>
</dbReference>
<proteinExistence type="predicted"/>
<evidence type="ECO:0000256" key="1">
    <source>
        <dbReference type="SAM" id="MobiDB-lite"/>
    </source>
</evidence>
<dbReference type="SMART" id="SM00220">
    <property type="entry name" value="S_TKc"/>
    <property type="match status" value="1"/>
</dbReference>
<name>A0A7S1FDQ0_NOCSC</name>